<protein>
    <recommendedName>
        <fullName evidence="3">Late endosomal/lysosomal adaptor and MAPK and MTOR activator 1</fullName>
    </recommendedName>
</protein>
<sequence>MGCCGSKEDRYEDDLCSPLLRHNLTHEDSNLIDISNTTSDPLQTQDIQERVEKYKELLNQLVVPSPPKNGLHNNDSPIDILLGAEPDEGVDLDWLYRSMDEIQIALDRVQVEYVDDIVVNLTLNENTSTIRAY</sequence>
<evidence type="ECO:0000313" key="2">
    <source>
        <dbReference type="Proteomes" id="UP000605846"/>
    </source>
</evidence>
<dbReference type="OrthoDB" id="5562028at2759"/>
<organism evidence="1 2">
    <name type="scientific">Apophysomyces ossiformis</name>
    <dbReference type="NCBI Taxonomy" id="679940"/>
    <lineage>
        <taxon>Eukaryota</taxon>
        <taxon>Fungi</taxon>
        <taxon>Fungi incertae sedis</taxon>
        <taxon>Mucoromycota</taxon>
        <taxon>Mucoromycotina</taxon>
        <taxon>Mucoromycetes</taxon>
        <taxon>Mucorales</taxon>
        <taxon>Mucorineae</taxon>
        <taxon>Mucoraceae</taxon>
        <taxon>Apophysomyces</taxon>
    </lineage>
</organism>
<evidence type="ECO:0008006" key="3">
    <source>
        <dbReference type="Google" id="ProtNLM"/>
    </source>
</evidence>
<proteinExistence type="predicted"/>
<reference evidence="1" key="1">
    <citation type="submission" date="2020-01" db="EMBL/GenBank/DDBJ databases">
        <title>Genome Sequencing of Three Apophysomyces-Like Fungal Strains Confirms a Novel Fungal Genus in the Mucoromycota with divergent Burkholderia-like Endosymbiotic Bacteria.</title>
        <authorList>
            <person name="Stajich J.E."/>
            <person name="Macias A.M."/>
            <person name="Carter-House D."/>
            <person name="Lovett B."/>
            <person name="Kasson L.R."/>
            <person name="Berry K."/>
            <person name="Grigoriev I."/>
            <person name="Chang Y."/>
            <person name="Spatafora J."/>
            <person name="Kasson M.T."/>
        </authorList>
    </citation>
    <scope>NUCLEOTIDE SEQUENCE</scope>
    <source>
        <strain evidence="1">NRRL A-21654</strain>
    </source>
</reference>
<dbReference type="AlphaFoldDB" id="A0A8H7EP44"/>
<dbReference type="EMBL" id="JABAYA010000108">
    <property type="protein sequence ID" value="KAF7724902.1"/>
    <property type="molecule type" value="Genomic_DNA"/>
</dbReference>
<comment type="caution">
    <text evidence="1">The sequence shown here is derived from an EMBL/GenBank/DDBJ whole genome shotgun (WGS) entry which is preliminary data.</text>
</comment>
<keyword evidence="2" id="KW-1185">Reference proteome</keyword>
<evidence type="ECO:0000313" key="1">
    <source>
        <dbReference type="EMBL" id="KAF7724902.1"/>
    </source>
</evidence>
<dbReference type="Proteomes" id="UP000605846">
    <property type="component" value="Unassembled WGS sequence"/>
</dbReference>
<accession>A0A8H7EP44</accession>
<gene>
    <name evidence="1" type="ORF">EC973_000561</name>
</gene>
<name>A0A8H7EP44_9FUNG</name>